<evidence type="ECO:0000256" key="3">
    <source>
        <dbReference type="ARBA" id="ARBA00022525"/>
    </source>
</evidence>
<protein>
    <recommendedName>
        <fullName evidence="4">Crinkler effector protein N-terminal domain-containing protein</fullName>
    </recommendedName>
</protein>
<gene>
    <name evidence="5" type="ORF">BG015_001686</name>
</gene>
<accession>A0A9P5VDV9</accession>
<dbReference type="InterPro" id="IPR045379">
    <property type="entry name" value="Crinkler_N"/>
</dbReference>
<dbReference type="EMBL" id="JAAAUQ010000131">
    <property type="protein sequence ID" value="KAF9154169.1"/>
    <property type="molecule type" value="Genomic_DNA"/>
</dbReference>
<dbReference type="GO" id="GO:0005576">
    <property type="term" value="C:extracellular region"/>
    <property type="evidence" value="ECO:0007669"/>
    <property type="project" value="UniProtKB-SubCell"/>
</dbReference>
<sequence>MKILCLVDRKIISSSFPVKVASDDTVADVKKLIKTEKVAQLRILALLPSSSRSKATLSQLSKGYSKYLRADFYRDTTY</sequence>
<comment type="caution">
    <text evidence="5">The sequence shown here is derived from an EMBL/GenBank/DDBJ whole genome shotgun (WGS) entry which is preliminary data.</text>
</comment>
<dbReference type="GO" id="GO:0043657">
    <property type="term" value="C:host cell"/>
    <property type="evidence" value="ECO:0007669"/>
    <property type="project" value="UniProtKB-SubCell"/>
</dbReference>
<keyword evidence="3" id="KW-0964">Secreted</keyword>
<dbReference type="Pfam" id="PF20147">
    <property type="entry name" value="Crinkler"/>
    <property type="match status" value="1"/>
</dbReference>
<feature type="domain" description="Crinkler effector protein N-terminal" evidence="4">
    <location>
        <begin position="1"/>
        <end position="41"/>
    </location>
</feature>
<proteinExistence type="predicted"/>
<evidence type="ECO:0000313" key="5">
    <source>
        <dbReference type="EMBL" id="KAF9154169.1"/>
    </source>
</evidence>
<organism evidence="5 6">
    <name type="scientific">Linnemannia schmuckeri</name>
    <dbReference type="NCBI Taxonomy" id="64567"/>
    <lineage>
        <taxon>Eukaryota</taxon>
        <taxon>Fungi</taxon>
        <taxon>Fungi incertae sedis</taxon>
        <taxon>Mucoromycota</taxon>
        <taxon>Mortierellomycotina</taxon>
        <taxon>Mortierellomycetes</taxon>
        <taxon>Mortierellales</taxon>
        <taxon>Mortierellaceae</taxon>
        <taxon>Linnemannia</taxon>
    </lineage>
</organism>
<keyword evidence="6" id="KW-1185">Reference proteome</keyword>
<dbReference type="OrthoDB" id="2304312at2759"/>
<evidence type="ECO:0000259" key="4">
    <source>
        <dbReference type="Pfam" id="PF20147"/>
    </source>
</evidence>
<comment type="subcellular location">
    <subcellularLocation>
        <location evidence="1">Host cell</location>
    </subcellularLocation>
    <subcellularLocation>
        <location evidence="2">Secreted</location>
    </subcellularLocation>
</comment>
<evidence type="ECO:0000313" key="6">
    <source>
        <dbReference type="Proteomes" id="UP000748756"/>
    </source>
</evidence>
<dbReference type="Proteomes" id="UP000748756">
    <property type="component" value="Unassembled WGS sequence"/>
</dbReference>
<evidence type="ECO:0000256" key="2">
    <source>
        <dbReference type="ARBA" id="ARBA00004613"/>
    </source>
</evidence>
<evidence type="ECO:0000256" key="1">
    <source>
        <dbReference type="ARBA" id="ARBA00004340"/>
    </source>
</evidence>
<name>A0A9P5VDV9_9FUNG</name>
<reference evidence="5" key="1">
    <citation type="journal article" date="2020" name="Fungal Divers.">
        <title>Resolving the Mortierellaceae phylogeny through synthesis of multi-gene phylogenetics and phylogenomics.</title>
        <authorList>
            <person name="Vandepol N."/>
            <person name="Liber J."/>
            <person name="Desiro A."/>
            <person name="Na H."/>
            <person name="Kennedy M."/>
            <person name="Barry K."/>
            <person name="Grigoriev I.V."/>
            <person name="Miller A.N."/>
            <person name="O'Donnell K."/>
            <person name="Stajich J.E."/>
            <person name="Bonito G."/>
        </authorList>
    </citation>
    <scope>NUCLEOTIDE SEQUENCE</scope>
    <source>
        <strain evidence="5">NRRL 6426</strain>
    </source>
</reference>
<dbReference type="AlphaFoldDB" id="A0A9P5VDV9"/>